<organism evidence="2 3">
    <name type="scientific">Larimichthys crocea</name>
    <name type="common">Large yellow croaker</name>
    <name type="synonym">Pseudosciaena crocea</name>
    <dbReference type="NCBI Taxonomy" id="215358"/>
    <lineage>
        <taxon>Eukaryota</taxon>
        <taxon>Metazoa</taxon>
        <taxon>Chordata</taxon>
        <taxon>Craniata</taxon>
        <taxon>Vertebrata</taxon>
        <taxon>Euteleostomi</taxon>
        <taxon>Actinopterygii</taxon>
        <taxon>Neopterygii</taxon>
        <taxon>Teleostei</taxon>
        <taxon>Neoteleostei</taxon>
        <taxon>Acanthomorphata</taxon>
        <taxon>Eupercaria</taxon>
        <taxon>Sciaenidae</taxon>
        <taxon>Larimichthys</taxon>
    </lineage>
</organism>
<gene>
    <name evidence="2" type="ORF">D5F01_LYC09623</name>
</gene>
<dbReference type="Proteomes" id="UP000424527">
    <property type="component" value="Unassembled WGS sequence"/>
</dbReference>
<dbReference type="PANTHER" id="PTHR31139:SF4">
    <property type="entry name" value="ECTOPIC P GRANULES PROTEIN 5 HOMOLOG"/>
    <property type="match status" value="1"/>
</dbReference>
<keyword evidence="3" id="KW-1185">Reference proteome</keyword>
<evidence type="ECO:0000256" key="1">
    <source>
        <dbReference type="SAM" id="MobiDB-lite"/>
    </source>
</evidence>
<protein>
    <submittedName>
        <fullName evidence="2">Ectopic P granules protein 5-like protein</fullName>
    </submittedName>
</protein>
<dbReference type="InterPro" id="IPR051436">
    <property type="entry name" value="Autophagy-related_EPG5"/>
</dbReference>
<reference evidence="2 3" key="1">
    <citation type="submission" date="2019-07" db="EMBL/GenBank/DDBJ databases">
        <title>Chromosome genome assembly for large yellow croaker.</title>
        <authorList>
            <person name="Xiao S."/>
        </authorList>
    </citation>
    <scope>NUCLEOTIDE SEQUENCE [LARGE SCALE GENOMIC DNA]</scope>
    <source>
        <strain evidence="2">JMULYC20181020</strain>
        <tissue evidence="2">Muscle</tissue>
    </source>
</reference>
<dbReference type="GO" id="GO:0097352">
    <property type="term" value="P:autophagosome maturation"/>
    <property type="evidence" value="ECO:0007669"/>
    <property type="project" value="TreeGrafter"/>
</dbReference>
<feature type="region of interest" description="Disordered" evidence="1">
    <location>
        <begin position="1"/>
        <end position="116"/>
    </location>
</feature>
<accession>A0A6G0IM20</accession>
<feature type="compositionally biased region" description="Polar residues" evidence="1">
    <location>
        <begin position="71"/>
        <end position="107"/>
    </location>
</feature>
<feature type="region of interest" description="Disordered" evidence="1">
    <location>
        <begin position="499"/>
        <end position="526"/>
    </location>
</feature>
<dbReference type="GO" id="GO:0005737">
    <property type="term" value="C:cytoplasm"/>
    <property type="evidence" value="ECO:0007669"/>
    <property type="project" value="TreeGrafter"/>
</dbReference>
<comment type="caution">
    <text evidence="2">The sequence shown here is derived from an EMBL/GenBank/DDBJ whole genome shotgun (WGS) entry which is preliminary data.</text>
</comment>
<name>A0A6G0IM20_LARCR</name>
<proteinExistence type="predicted"/>
<dbReference type="AlphaFoldDB" id="A0A6G0IM20"/>
<evidence type="ECO:0000313" key="3">
    <source>
        <dbReference type="Proteomes" id="UP000424527"/>
    </source>
</evidence>
<feature type="compositionally biased region" description="Polar residues" evidence="1">
    <location>
        <begin position="500"/>
        <end position="514"/>
    </location>
</feature>
<feature type="compositionally biased region" description="Basic residues" evidence="1">
    <location>
        <begin position="1"/>
        <end position="23"/>
    </location>
</feature>
<evidence type="ECO:0000313" key="2">
    <source>
        <dbReference type="EMBL" id="KAE8292256.1"/>
    </source>
</evidence>
<dbReference type="EMBL" id="REGW02000009">
    <property type="protein sequence ID" value="KAE8292256.1"/>
    <property type="molecule type" value="Genomic_DNA"/>
</dbReference>
<dbReference type="PANTHER" id="PTHR31139">
    <property type="entry name" value="ECTOPIC P GRANULES PROTEIN 5 HOMOLOG"/>
    <property type="match status" value="1"/>
</dbReference>
<sequence>MEAVRPKKSKAKSSGKSQLIRKQKQADEDKRATVSSAVCEDASGFTDIPLSLPYQNPEEEEKQQAPVEPPETTSQPSPLPPETTTQPSPLPSEKQQTSSSRTLFTPTKSKEEDGAVAAQGAELKVAAQTTVLEKDTRSWSQPCVSTQFQIPNAPSAPALYPSLPALEEGPVIQLCEESVKNREKGPAVLALPEQESSPPSLQPLESVAELSRSKLYPELPKTAPEIQPFSLEQLSVWEPSGGVRVWLEGVEVCAAQFCALARQENHELTELLQNYWRCRRQLTQSHTQLHTQSSDCKSTQNRLWSFRDEQLTLQGVCADQSKVCGYHRFQQADFSQSVLGELRRLFEARSELLHQKVALHAYTALLSRLQVESYLYRLLKDCSGSQTQPCSLQPLKEAISVLFSFTRRVLDDTQFQTDIHHWLDRLVAVLLRVEGSGEHLYLLCHLLCCPAGVGKWAAPFLQIQVLGNTCGVQHFMQALAILMSPARHRAEFLGHLKPCESQSSGASEPESGNWTLVDEGGEEDEDPESSWLLLCEEDLISLLTQFPFQQLYSHMLGMSKPGVYEPLARSSQKMMRVFGFASSLIEILALGLQTYNRARYRQLVKRIGHIIRMTVCYVSDHWAQYVSLTGAGGSSSHTLSLDKLQLEYDHLFLRAVLHVLRNKRLGIWLFMSEMPLRDSV</sequence>